<reference evidence="3 4" key="1">
    <citation type="submission" date="2016-09" db="EMBL/GenBank/DDBJ databases">
        <title>Draft genome sequence for the type strain of Vulcanibacillus modesticaldus BR, a strictly anaerobic, moderately thermophilic, and nitrate-reducing bacterium from deep sea-hydrothermal vents of the Mid-Atlantic Ridge.</title>
        <authorList>
            <person name="Abin C.A."/>
            <person name="Hollibaugh J.T."/>
        </authorList>
    </citation>
    <scope>NUCLEOTIDE SEQUENCE [LARGE SCALE GENOMIC DNA]</scope>
    <source>
        <strain evidence="3 4">BR</strain>
    </source>
</reference>
<protein>
    <recommendedName>
        <fullName evidence="5">DNA helicase</fullName>
    </recommendedName>
</protein>
<dbReference type="EMBL" id="MIJF01000034">
    <property type="protein sequence ID" value="OEF99132.1"/>
    <property type="molecule type" value="Genomic_DNA"/>
</dbReference>
<dbReference type="Pfam" id="PF13091">
    <property type="entry name" value="PLDc_2"/>
    <property type="match status" value="1"/>
</dbReference>
<dbReference type="STRING" id="337097.BHF71_10175"/>
<dbReference type="InterPro" id="IPR014001">
    <property type="entry name" value="Helicase_ATP-bd"/>
</dbReference>
<evidence type="ECO:0000313" key="3">
    <source>
        <dbReference type="EMBL" id="OEF99132.1"/>
    </source>
</evidence>
<dbReference type="InterPro" id="IPR001650">
    <property type="entry name" value="Helicase_C-like"/>
</dbReference>
<gene>
    <name evidence="3" type="ORF">BHF71_10175</name>
</gene>
<organism evidence="3 4">
    <name type="scientific">Vulcanibacillus modesticaldus</name>
    <dbReference type="NCBI Taxonomy" id="337097"/>
    <lineage>
        <taxon>Bacteria</taxon>
        <taxon>Bacillati</taxon>
        <taxon>Bacillota</taxon>
        <taxon>Bacilli</taxon>
        <taxon>Bacillales</taxon>
        <taxon>Bacillaceae</taxon>
        <taxon>Vulcanibacillus</taxon>
    </lineage>
</organism>
<dbReference type="AlphaFoldDB" id="A0A1D2YTV2"/>
<dbReference type="GO" id="GO:0003677">
    <property type="term" value="F:DNA binding"/>
    <property type="evidence" value="ECO:0007669"/>
    <property type="project" value="InterPro"/>
</dbReference>
<dbReference type="PROSITE" id="PS51192">
    <property type="entry name" value="HELICASE_ATP_BIND_1"/>
    <property type="match status" value="1"/>
</dbReference>
<evidence type="ECO:0008006" key="5">
    <source>
        <dbReference type="Google" id="ProtNLM"/>
    </source>
</evidence>
<dbReference type="RefSeq" id="WP_069657005.1">
    <property type="nucleotide sequence ID" value="NZ_MIJF01000034.1"/>
</dbReference>
<dbReference type="SUPFAM" id="SSF52540">
    <property type="entry name" value="P-loop containing nucleoside triphosphate hydrolases"/>
    <property type="match status" value="1"/>
</dbReference>
<dbReference type="InterPro" id="IPR025202">
    <property type="entry name" value="PLD-like_dom"/>
</dbReference>
<dbReference type="OrthoDB" id="9802848at2"/>
<sequence>MGASDYKAIKILAELPNTEVKISFDHKRTRLHAKAYYFHRETGFSTAYIGSSNMSNPAMSSGLEWNVKISEYTSPELVNKYRASFETYWHDDEFVLFDPKSEKQNIQLKRVLEESNLLEREETIFFDIRPYPYQQEILEKLEVEREVHGSYKNLIVAATGTGKTVISAFDFKKYYQKHPNAKFLFLAHRKEILEQSLKTFRVILRDQNFGELWVGGMIPKIGSQLFASIQTLNHNRKYENFVSDYFDYIILDETHHSKADSYERILNHFKPKILLGLTATPERMDNKDILEFFNNRIAAEIRLTEAIDKKLLSPFHYFAVTDPVSLENLEWQKGGYLPSQLSNLYTKNDQRAQLIIESLDKYITNIDNVKGLAFCVSKEHAKYMSDFFNKHNIPSIHLDSDSSKEERDNAQSKLVKGEIKFIFIVDLYNEGVDIPEVNTILFLRPTESQTIFLQQLGRGLRLSDNKEVLTVLDFVGQANRNYDFGLKFRALVGKTRRSMKERG</sequence>
<dbReference type="PANTHER" id="PTHR47962:SF7">
    <property type="entry name" value="MITOCHONDRIAL ATP-DEPENDENT HELICASE IRC3-RELATED"/>
    <property type="match status" value="1"/>
</dbReference>
<dbReference type="GO" id="GO:0005524">
    <property type="term" value="F:ATP binding"/>
    <property type="evidence" value="ECO:0007669"/>
    <property type="project" value="InterPro"/>
</dbReference>
<dbReference type="Proteomes" id="UP000243739">
    <property type="component" value="Unassembled WGS sequence"/>
</dbReference>
<dbReference type="Gene3D" id="3.30.870.10">
    <property type="entry name" value="Endonuclease Chain A"/>
    <property type="match status" value="1"/>
</dbReference>
<dbReference type="GO" id="GO:0016887">
    <property type="term" value="F:ATP hydrolysis activity"/>
    <property type="evidence" value="ECO:0007669"/>
    <property type="project" value="TreeGrafter"/>
</dbReference>
<evidence type="ECO:0000313" key="4">
    <source>
        <dbReference type="Proteomes" id="UP000243739"/>
    </source>
</evidence>
<comment type="caution">
    <text evidence="3">The sequence shown here is derived from an EMBL/GenBank/DDBJ whole genome shotgun (WGS) entry which is preliminary data.</text>
</comment>
<name>A0A1D2YTV2_9BACI</name>
<accession>A0A1D2YTV2</accession>
<dbReference type="InterPro" id="IPR027417">
    <property type="entry name" value="P-loop_NTPase"/>
</dbReference>
<dbReference type="SUPFAM" id="SSF56024">
    <property type="entry name" value="Phospholipase D/nuclease"/>
    <property type="match status" value="1"/>
</dbReference>
<dbReference type="CDD" id="cd18032">
    <property type="entry name" value="DEXHc_RE_I_III_res"/>
    <property type="match status" value="1"/>
</dbReference>
<evidence type="ECO:0000259" key="2">
    <source>
        <dbReference type="PROSITE" id="PS51194"/>
    </source>
</evidence>
<dbReference type="SMART" id="SM00487">
    <property type="entry name" value="DEXDc"/>
    <property type="match status" value="1"/>
</dbReference>
<feature type="domain" description="Helicase C-terminal" evidence="2">
    <location>
        <begin position="358"/>
        <end position="503"/>
    </location>
</feature>
<dbReference type="PANTHER" id="PTHR47962">
    <property type="entry name" value="ATP-DEPENDENT HELICASE LHR-RELATED-RELATED"/>
    <property type="match status" value="1"/>
</dbReference>
<dbReference type="Pfam" id="PF00271">
    <property type="entry name" value="Helicase_C"/>
    <property type="match status" value="1"/>
</dbReference>
<dbReference type="Gene3D" id="3.40.50.300">
    <property type="entry name" value="P-loop containing nucleotide triphosphate hydrolases"/>
    <property type="match status" value="2"/>
</dbReference>
<dbReference type="Pfam" id="PF04851">
    <property type="entry name" value="ResIII"/>
    <property type="match status" value="1"/>
</dbReference>
<evidence type="ECO:0000259" key="1">
    <source>
        <dbReference type="PROSITE" id="PS51192"/>
    </source>
</evidence>
<dbReference type="CDD" id="cd18799">
    <property type="entry name" value="SF2_C_EcoAI-like"/>
    <property type="match status" value="1"/>
</dbReference>
<proteinExistence type="predicted"/>
<dbReference type="SMART" id="SM00490">
    <property type="entry name" value="HELICc"/>
    <property type="match status" value="1"/>
</dbReference>
<dbReference type="InterPro" id="IPR006935">
    <property type="entry name" value="Helicase/UvrB_N"/>
</dbReference>
<feature type="domain" description="Helicase ATP-binding" evidence="1">
    <location>
        <begin position="144"/>
        <end position="299"/>
    </location>
</feature>
<dbReference type="PROSITE" id="PS51194">
    <property type="entry name" value="HELICASE_CTER"/>
    <property type="match status" value="1"/>
</dbReference>
<dbReference type="InterPro" id="IPR052511">
    <property type="entry name" value="ATP-dep_Helicase"/>
</dbReference>
<keyword evidence="4" id="KW-1185">Reference proteome</keyword>